<name>Q727R5_NITV2</name>
<dbReference type="EMBL" id="AE017285">
    <property type="protein sequence ID" value="AAS97262.1"/>
    <property type="molecule type" value="Genomic_DNA"/>
</dbReference>
<keyword evidence="2" id="KW-1185">Reference proteome</keyword>
<dbReference type="Proteomes" id="UP000002194">
    <property type="component" value="Chromosome"/>
</dbReference>
<gene>
    <name evidence="1" type="ordered locus">DVU_2790</name>
</gene>
<protein>
    <submittedName>
        <fullName evidence="1">Uncharacterized protein</fullName>
    </submittedName>
</protein>
<dbReference type="HOGENOM" id="CLU_3182942_0_0_7"/>
<evidence type="ECO:0000313" key="1">
    <source>
        <dbReference type="EMBL" id="AAS97262.1"/>
    </source>
</evidence>
<dbReference type="KEGG" id="dvu:DVU_2790"/>
<dbReference type="EnsemblBacteria" id="AAS97262">
    <property type="protein sequence ID" value="AAS97262"/>
    <property type="gene ID" value="DVU_2790"/>
</dbReference>
<dbReference type="STRING" id="882.DVU_2790"/>
<evidence type="ECO:0000313" key="2">
    <source>
        <dbReference type="Proteomes" id="UP000002194"/>
    </source>
</evidence>
<reference evidence="1 2" key="1">
    <citation type="journal article" date="2004" name="Nat. Biotechnol.">
        <title>The genome sequence of the anaerobic, sulfate-reducing bacterium Desulfovibrio vulgaris Hildenborough.</title>
        <authorList>
            <person name="Heidelberg J.F."/>
            <person name="Seshadri R."/>
            <person name="Haveman S.A."/>
            <person name="Hemme C.L."/>
            <person name="Paulsen I.T."/>
            <person name="Kolonay J.F."/>
            <person name="Eisen J.A."/>
            <person name="Ward N."/>
            <person name="Methe B."/>
            <person name="Brinkac L.M."/>
            <person name="Daugherty S.C."/>
            <person name="Deboy R.T."/>
            <person name="Dodson R.J."/>
            <person name="Durkin A.S."/>
            <person name="Madupu R."/>
            <person name="Nelson W.C."/>
            <person name="Sullivan S.A."/>
            <person name="Fouts D."/>
            <person name="Haft D.H."/>
            <person name="Selengut J."/>
            <person name="Peterson J.D."/>
            <person name="Davidsen T.M."/>
            <person name="Zafar N."/>
            <person name="Zhou L."/>
            <person name="Radune D."/>
            <person name="Dimitrov G."/>
            <person name="Hance M."/>
            <person name="Tran K."/>
            <person name="Khouri H."/>
            <person name="Gill J."/>
            <person name="Utterback T.R."/>
            <person name="Feldblyum T.V."/>
            <person name="Wall J.D."/>
            <person name="Voordouw G."/>
            <person name="Fraser C.M."/>
        </authorList>
    </citation>
    <scope>NUCLEOTIDE SEQUENCE [LARGE SCALE GENOMIC DNA]</scope>
    <source>
        <strain evidence="2">ATCC 29579 / DSM 644 / NCIMB 8303 / VKM B-1760 / Hildenborough</strain>
    </source>
</reference>
<sequence length="46" mass="5330">MHGHWHVVRVLESDGLYFLKEHYFTSLALGCGENPGKWRNPCECIV</sequence>
<proteinExistence type="predicted"/>
<accession>Q727R5</accession>
<organism evidence="1 2">
    <name type="scientific">Nitratidesulfovibrio vulgaris (strain ATCC 29579 / DSM 644 / CCUG 34227 / NCIMB 8303 / VKM B-1760 / Hildenborough)</name>
    <name type="common">Desulfovibrio vulgaris</name>
    <dbReference type="NCBI Taxonomy" id="882"/>
    <lineage>
        <taxon>Bacteria</taxon>
        <taxon>Pseudomonadati</taxon>
        <taxon>Thermodesulfobacteriota</taxon>
        <taxon>Desulfovibrionia</taxon>
        <taxon>Desulfovibrionales</taxon>
        <taxon>Desulfovibrionaceae</taxon>
        <taxon>Nitratidesulfovibrio</taxon>
    </lineage>
</organism>
<dbReference type="AlphaFoldDB" id="Q727R5"/>
<dbReference type="PaxDb" id="882-DVU_2790"/>